<dbReference type="EMBL" id="FTOH01000006">
    <property type="protein sequence ID" value="SIS93212.1"/>
    <property type="molecule type" value="Genomic_DNA"/>
</dbReference>
<protein>
    <submittedName>
        <fullName evidence="3">Acyl-CoA thioesterase FadM</fullName>
    </submittedName>
</protein>
<comment type="similarity">
    <text evidence="1">Belongs to the 4-hydroxybenzoyl-CoA thioesterase family.</text>
</comment>
<dbReference type="PANTHER" id="PTHR31793:SF27">
    <property type="entry name" value="NOVEL THIOESTERASE SUPERFAMILY DOMAIN AND SAPOSIN A-TYPE DOMAIN CONTAINING PROTEIN (0610012H03RIK)"/>
    <property type="match status" value="1"/>
</dbReference>
<organism evidence="3 4">
    <name type="scientific">Thalassolituus maritimus</name>
    <dbReference type="NCBI Taxonomy" id="484498"/>
    <lineage>
        <taxon>Bacteria</taxon>
        <taxon>Pseudomonadati</taxon>
        <taxon>Pseudomonadota</taxon>
        <taxon>Gammaproteobacteria</taxon>
        <taxon>Oceanospirillales</taxon>
        <taxon>Oceanospirillaceae</taxon>
        <taxon>Thalassolituus</taxon>
    </lineage>
</organism>
<dbReference type="Pfam" id="PF13279">
    <property type="entry name" value="4HBT_2"/>
    <property type="match status" value="1"/>
</dbReference>
<dbReference type="InterPro" id="IPR050563">
    <property type="entry name" value="4-hydroxybenzoyl-CoA_TE"/>
</dbReference>
<dbReference type="STRING" id="484498.SAMN05421686_106178"/>
<dbReference type="RefSeq" id="WP_076516072.1">
    <property type="nucleotide sequence ID" value="NZ_FTOH01000006.1"/>
</dbReference>
<dbReference type="AlphaFoldDB" id="A0A1N7N4C1"/>
<evidence type="ECO:0000313" key="4">
    <source>
        <dbReference type="Proteomes" id="UP000185639"/>
    </source>
</evidence>
<dbReference type="PANTHER" id="PTHR31793">
    <property type="entry name" value="4-HYDROXYBENZOYL-COA THIOESTERASE FAMILY MEMBER"/>
    <property type="match status" value="1"/>
</dbReference>
<keyword evidence="2" id="KW-0378">Hydrolase</keyword>
<reference evidence="4" key="1">
    <citation type="submission" date="2017-01" db="EMBL/GenBank/DDBJ databases">
        <authorList>
            <person name="Varghese N."/>
            <person name="Submissions S."/>
        </authorList>
    </citation>
    <scope>NUCLEOTIDE SEQUENCE [LARGE SCALE GENOMIC DNA]</scope>
    <source>
        <strain evidence="4">DSM 24913</strain>
    </source>
</reference>
<accession>A0A1N7N4C1</accession>
<evidence type="ECO:0000256" key="1">
    <source>
        <dbReference type="ARBA" id="ARBA00005953"/>
    </source>
</evidence>
<dbReference type="CDD" id="cd00586">
    <property type="entry name" value="4HBT"/>
    <property type="match status" value="1"/>
</dbReference>
<proteinExistence type="inferred from homology"/>
<dbReference type="SUPFAM" id="SSF54637">
    <property type="entry name" value="Thioesterase/thiol ester dehydrase-isomerase"/>
    <property type="match status" value="1"/>
</dbReference>
<dbReference type="OrthoDB" id="333038at2"/>
<keyword evidence="4" id="KW-1185">Reference proteome</keyword>
<evidence type="ECO:0000256" key="2">
    <source>
        <dbReference type="ARBA" id="ARBA00022801"/>
    </source>
</evidence>
<dbReference type="GO" id="GO:0047617">
    <property type="term" value="F:fatty acyl-CoA hydrolase activity"/>
    <property type="evidence" value="ECO:0007669"/>
    <property type="project" value="TreeGrafter"/>
</dbReference>
<dbReference type="InterPro" id="IPR029069">
    <property type="entry name" value="HotDog_dom_sf"/>
</dbReference>
<sequence>MARVNLELPDVFTFSTHLTVRVSDINYGNHLGNDRMISLLHEARLRYLHDHDFSEFNIGGVGLMVTDIVVSFVSESFVADRLTFKVGITDFNKYGCDFVYLVVNESQNKVVAKAKTGIVFFDFDERRISRVPPVFYERCAPDVTPVTE</sequence>
<dbReference type="Gene3D" id="3.10.129.10">
    <property type="entry name" value="Hotdog Thioesterase"/>
    <property type="match status" value="1"/>
</dbReference>
<gene>
    <name evidence="3" type="ORF">SAMN05421686_106178</name>
</gene>
<evidence type="ECO:0000313" key="3">
    <source>
        <dbReference type="EMBL" id="SIS93212.1"/>
    </source>
</evidence>
<name>A0A1N7N4C1_9GAMM</name>
<dbReference type="Proteomes" id="UP000185639">
    <property type="component" value="Unassembled WGS sequence"/>
</dbReference>